<feature type="chain" id="PRO_5002145476" evidence="1">
    <location>
        <begin position="25"/>
        <end position="411"/>
    </location>
</feature>
<name>A0A0B9A0D2_9SPHN</name>
<keyword evidence="1" id="KW-0732">Signal</keyword>
<dbReference type="Proteomes" id="UP000031338">
    <property type="component" value="Unassembled WGS sequence"/>
</dbReference>
<evidence type="ECO:0000259" key="2">
    <source>
        <dbReference type="Pfam" id="PF00144"/>
    </source>
</evidence>
<keyword evidence="4" id="KW-1185">Reference proteome</keyword>
<dbReference type="RefSeq" id="WP_039331782.1">
    <property type="nucleotide sequence ID" value="NZ_JRVC01000003.1"/>
</dbReference>
<dbReference type="AlphaFoldDB" id="A0A0B9A0D2"/>
<keyword evidence="3" id="KW-0378">Hydrolase</keyword>
<evidence type="ECO:0000313" key="4">
    <source>
        <dbReference type="Proteomes" id="UP000031338"/>
    </source>
</evidence>
<protein>
    <submittedName>
        <fullName evidence="3">6-aminohexanoate-dimer hydrolase</fullName>
        <ecNumber evidence="3">3.5.1.46</ecNumber>
    </submittedName>
</protein>
<dbReference type="Pfam" id="PF00144">
    <property type="entry name" value="Beta-lactamase"/>
    <property type="match status" value="1"/>
</dbReference>
<reference evidence="3 4" key="1">
    <citation type="submission" date="2014-10" db="EMBL/GenBank/DDBJ databases">
        <title>Draft genome sequence of Novosphingobium subterraneum DSM 12447.</title>
        <authorList>
            <person name="Gan H.M."/>
            <person name="Gan H.Y."/>
            <person name="Savka M.A."/>
        </authorList>
    </citation>
    <scope>NUCLEOTIDE SEQUENCE [LARGE SCALE GENOMIC DNA]</scope>
    <source>
        <strain evidence="3 4">DSM 12447</strain>
    </source>
</reference>
<accession>A0A0B9A0D2</accession>
<sequence>MTLAFRLTAAALSGLLALPLPVQAQQQLPEQLQSGPASEVPVATQVMRWRMNDADVNSFAFRNMDQLFTTRTVAHSGAPWALPKVERPMDFTYAFGGKTWTAEQALERTYTNALLIMKDGRIVTEIYRNGSNERTRFMGWSMTKSLTSTLVGAALADGLISSLDDQIVRYLPELKGSGYDGVTIRQILQMRSGVDYEERYDFANPGIAASNHINALVKNVARFADVARTIKRKSKPGEVFAYKTIDTAVLGWLIERVSGGSVAAYTARKLWEPLGTEADGFYIMDGRPGTGREFSGAGFNATLRDWARFGQMMLDGGMANGKRIISEEWVKAAQAPAGPEDGPEGGYGYQWWTMAKSPAYSAIGLQGQYVYVDPASRTVVVKLSYFPPAEGSVGQETMAFLAAASAWKPAP</sequence>
<proteinExistence type="predicted"/>
<dbReference type="Gene3D" id="3.40.710.10">
    <property type="entry name" value="DD-peptidase/beta-lactamase superfamily"/>
    <property type="match status" value="1"/>
</dbReference>
<dbReference type="InterPro" id="IPR001466">
    <property type="entry name" value="Beta-lactam-related"/>
</dbReference>
<evidence type="ECO:0000313" key="3">
    <source>
        <dbReference type="EMBL" id="KHS48804.1"/>
    </source>
</evidence>
<dbReference type="GO" id="GO:0019875">
    <property type="term" value="F:6-aminohexanoate-dimer hydrolase activity"/>
    <property type="evidence" value="ECO:0007669"/>
    <property type="project" value="UniProtKB-EC"/>
</dbReference>
<dbReference type="SUPFAM" id="SSF56601">
    <property type="entry name" value="beta-lactamase/transpeptidase-like"/>
    <property type="match status" value="1"/>
</dbReference>
<dbReference type="EC" id="3.5.1.46" evidence="3"/>
<dbReference type="STRING" id="48936.NJ75_00887"/>
<feature type="domain" description="Beta-lactamase-related" evidence="2">
    <location>
        <begin position="113"/>
        <end position="385"/>
    </location>
</feature>
<feature type="signal peptide" evidence="1">
    <location>
        <begin position="1"/>
        <end position="24"/>
    </location>
</feature>
<dbReference type="InterPro" id="IPR050789">
    <property type="entry name" value="Diverse_Enzym_Activities"/>
</dbReference>
<dbReference type="PANTHER" id="PTHR43283:SF14">
    <property type="entry name" value="BLL8153 PROTEIN"/>
    <property type="match status" value="1"/>
</dbReference>
<dbReference type="PANTHER" id="PTHR43283">
    <property type="entry name" value="BETA-LACTAMASE-RELATED"/>
    <property type="match status" value="1"/>
</dbReference>
<dbReference type="InterPro" id="IPR012338">
    <property type="entry name" value="Beta-lactam/transpept-like"/>
</dbReference>
<comment type="caution">
    <text evidence="3">The sequence shown here is derived from an EMBL/GenBank/DDBJ whole genome shotgun (WGS) entry which is preliminary data.</text>
</comment>
<evidence type="ECO:0000256" key="1">
    <source>
        <dbReference type="SAM" id="SignalP"/>
    </source>
</evidence>
<dbReference type="EMBL" id="JRVC01000003">
    <property type="protein sequence ID" value="KHS48804.1"/>
    <property type="molecule type" value="Genomic_DNA"/>
</dbReference>
<gene>
    <name evidence="3" type="ORF">NJ75_00887</name>
</gene>
<organism evidence="3 4">
    <name type="scientific">Novosphingobium subterraneum</name>
    <dbReference type="NCBI Taxonomy" id="48936"/>
    <lineage>
        <taxon>Bacteria</taxon>
        <taxon>Pseudomonadati</taxon>
        <taxon>Pseudomonadota</taxon>
        <taxon>Alphaproteobacteria</taxon>
        <taxon>Sphingomonadales</taxon>
        <taxon>Sphingomonadaceae</taxon>
        <taxon>Novosphingobium</taxon>
    </lineage>
</organism>
<dbReference type="PATRIC" id="fig|48936.3.peg.899"/>